<dbReference type="RefSeq" id="WP_309830829.1">
    <property type="nucleotide sequence ID" value="NZ_JAVIZX010000001.1"/>
</dbReference>
<evidence type="ECO:0000256" key="1">
    <source>
        <dbReference type="ARBA" id="ARBA00022723"/>
    </source>
</evidence>
<dbReference type="InterPro" id="IPR058240">
    <property type="entry name" value="rSAM_sf"/>
</dbReference>
<evidence type="ECO:0000313" key="5">
    <source>
        <dbReference type="EMBL" id="MDR6215867.1"/>
    </source>
</evidence>
<dbReference type="PANTHER" id="PTHR43432">
    <property type="entry name" value="SLR0285 PROTEIN"/>
    <property type="match status" value="1"/>
</dbReference>
<dbReference type="NCBIfam" id="NF033668">
    <property type="entry name" value="rSAM_PA0069"/>
    <property type="match status" value="1"/>
</dbReference>
<sequence>MSDAFIPVQAIKGRGLASQHAHRFSREARDAFDDGWSTLDEVHGGEPAAAPATRVILETARSALTSNDSPDIFFDQSVNPYRGCEHGCVYCYARPTHSYLNLSPGLDFETQIIAKHNIADLLRRELARPAHVPTLVNIGSATDCYQPVERELRLTRGLIEVMRDARHPFSLITKSSGVERDVDLLAPLAHERLAAAYVTITTLDARLARILEPRAAAPHRRLRTIRTLAEAGIPVGVSVAPQIPFINEDMEQVLEAARDAGATSAFYTVVRLPWEVNPLMREWLEQHYPQRAARVLARIQDLHGIDEAGRAAGKAYDADHATRMKGTGLWADLLRQRFAHACRRLGLNRRRIELDVTQFRPALARGQGCLF</sequence>
<dbReference type="PANTHER" id="PTHR43432:SF3">
    <property type="entry name" value="SLR0285 PROTEIN"/>
    <property type="match status" value="1"/>
</dbReference>
<dbReference type="SFLD" id="SFLDS00029">
    <property type="entry name" value="Radical_SAM"/>
    <property type="match status" value="1"/>
</dbReference>
<comment type="caution">
    <text evidence="5">The sequence shown here is derived from an EMBL/GenBank/DDBJ whole genome shotgun (WGS) entry which is preliminary data.</text>
</comment>
<keyword evidence="6" id="KW-1185">Reference proteome</keyword>
<dbReference type="Pfam" id="PF04055">
    <property type="entry name" value="Radical_SAM"/>
    <property type="match status" value="1"/>
</dbReference>
<protein>
    <submittedName>
        <fullName evidence="5">DNA repair photolyase</fullName>
    </submittedName>
</protein>
<proteinExistence type="predicted"/>
<dbReference type="InterPro" id="IPR007197">
    <property type="entry name" value="rSAM"/>
</dbReference>
<name>A0ABU1IGE7_9BURK</name>
<dbReference type="CDD" id="cd01335">
    <property type="entry name" value="Radical_SAM"/>
    <property type="match status" value="1"/>
</dbReference>
<gene>
    <name evidence="5" type="ORF">QE399_003556</name>
</gene>
<evidence type="ECO:0000256" key="2">
    <source>
        <dbReference type="ARBA" id="ARBA00023004"/>
    </source>
</evidence>
<dbReference type="PROSITE" id="PS51918">
    <property type="entry name" value="RADICAL_SAM"/>
    <property type="match status" value="1"/>
</dbReference>
<dbReference type="InterPro" id="IPR040086">
    <property type="entry name" value="MJ0683-like"/>
</dbReference>
<reference evidence="5 6" key="1">
    <citation type="submission" date="2023-08" db="EMBL/GenBank/DDBJ databases">
        <title>Functional and genomic diversity of the sorghum phyllosphere microbiome.</title>
        <authorList>
            <person name="Shade A."/>
        </authorList>
    </citation>
    <scope>NUCLEOTIDE SEQUENCE [LARGE SCALE GENOMIC DNA]</scope>
    <source>
        <strain evidence="5 6">SORGH_AS_0335</strain>
    </source>
</reference>
<feature type="domain" description="Radical SAM core" evidence="4">
    <location>
        <begin position="67"/>
        <end position="306"/>
    </location>
</feature>
<dbReference type="SUPFAM" id="SSF102114">
    <property type="entry name" value="Radical SAM enzymes"/>
    <property type="match status" value="1"/>
</dbReference>
<evidence type="ECO:0000313" key="6">
    <source>
        <dbReference type="Proteomes" id="UP001267710"/>
    </source>
</evidence>
<organism evidence="5 6">
    <name type="scientific">Paracidovorax wautersii</name>
    <dbReference type="NCBI Taxonomy" id="1177982"/>
    <lineage>
        <taxon>Bacteria</taxon>
        <taxon>Pseudomonadati</taxon>
        <taxon>Pseudomonadota</taxon>
        <taxon>Betaproteobacteria</taxon>
        <taxon>Burkholderiales</taxon>
        <taxon>Comamonadaceae</taxon>
        <taxon>Paracidovorax</taxon>
    </lineage>
</organism>
<accession>A0ABU1IGE7</accession>
<keyword evidence="1" id="KW-0479">Metal-binding</keyword>
<dbReference type="Gene3D" id="3.80.30.30">
    <property type="match status" value="1"/>
</dbReference>
<dbReference type="SFLD" id="SFLDG01084">
    <property type="entry name" value="Uncharacterised_Radical_SAM_Su"/>
    <property type="match status" value="1"/>
</dbReference>
<keyword evidence="2" id="KW-0408">Iron</keyword>
<keyword evidence="3" id="KW-0411">Iron-sulfur</keyword>
<dbReference type="Proteomes" id="UP001267710">
    <property type="component" value="Unassembled WGS sequence"/>
</dbReference>
<evidence type="ECO:0000259" key="4">
    <source>
        <dbReference type="PROSITE" id="PS51918"/>
    </source>
</evidence>
<dbReference type="EMBL" id="JAVIZX010000001">
    <property type="protein sequence ID" value="MDR6215867.1"/>
    <property type="molecule type" value="Genomic_DNA"/>
</dbReference>
<evidence type="ECO:0000256" key="3">
    <source>
        <dbReference type="ARBA" id="ARBA00023014"/>
    </source>
</evidence>